<feature type="domain" description="Sister chromatid cohesion C-terminal" evidence="2">
    <location>
        <begin position="1199"/>
        <end position="1375"/>
    </location>
</feature>
<gene>
    <name evidence="3" type="ORF">METBISCDRAFT_16430</name>
</gene>
<dbReference type="InterPro" id="IPR033031">
    <property type="entry name" value="Scc2/Nipped-B"/>
</dbReference>
<dbReference type="GO" id="GO:0071169">
    <property type="term" value="P:establishment of protein localization to chromatin"/>
    <property type="evidence" value="ECO:0007669"/>
    <property type="project" value="TreeGrafter"/>
</dbReference>
<dbReference type="GO" id="GO:0010468">
    <property type="term" value="P:regulation of gene expression"/>
    <property type="evidence" value="ECO:0007669"/>
    <property type="project" value="InterPro"/>
</dbReference>
<dbReference type="SUPFAM" id="SSF48371">
    <property type="entry name" value="ARM repeat"/>
    <property type="match status" value="1"/>
</dbReference>
<evidence type="ECO:0000313" key="3">
    <source>
        <dbReference type="EMBL" id="RKP30381.1"/>
    </source>
</evidence>
<dbReference type="InterPro" id="IPR016024">
    <property type="entry name" value="ARM-type_fold"/>
</dbReference>
<reference evidence="4" key="1">
    <citation type="journal article" date="2018" name="Nat. Microbiol.">
        <title>Leveraging single-cell genomics to expand the fungal tree of life.</title>
        <authorList>
            <person name="Ahrendt S.R."/>
            <person name="Quandt C.A."/>
            <person name="Ciobanu D."/>
            <person name="Clum A."/>
            <person name="Salamov A."/>
            <person name="Andreopoulos B."/>
            <person name="Cheng J.F."/>
            <person name="Woyke T."/>
            <person name="Pelin A."/>
            <person name="Henrissat B."/>
            <person name="Reynolds N.K."/>
            <person name="Benny G.L."/>
            <person name="Smith M.E."/>
            <person name="James T.Y."/>
            <person name="Grigoriev I.V."/>
        </authorList>
    </citation>
    <scope>NUCLEOTIDE SEQUENCE [LARGE SCALE GENOMIC DNA]</scope>
    <source>
        <strain evidence="4">Baker2002</strain>
    </source>
</reference>
<dbReference type="PANTHER" id="PTHR21704:SF18">
    <property type="entry name" value="NIPPED-B-LIKE PROTEIN"/>
    <property type="match status" value="1"/>
</dbReference>
<dbReference type="GO" id="GO:0034087">
    <property type="term" value="P:establishment of mitotic sister chromatid cohesion"/>
    <property type="evidence" value="ECO:0007669"/>
    <property type="project" value="TreeGrafter"/>
</dbReference>
<evidence type="ECO:0000256" key="1">
    <source>
        <dbReference type="RuleBase" id="RU364107"/>
    </source>
</evidence>
<dbReference type="OrthoDB" id="418242at2759"/>
<name>A0A4P9ZE02_9ASCO</name>
<keyword evidence="4" id="KW-1185">Reference proteome</keyword>
<proteinExistence type="inferred from homology"/>
<dbReference type="GO" id="GO:1990414">
    <property type="term" value="P:replication-born double-strand break repair via sister chromatid exchange"/>
    <property type="evidence" value="ECO:0007669"/>
    <property type="project" value="TreeGrafter"/>
</dbReference>
<dbReference type="GO" id="GO:0061775">
    <property type="term" value="F:cohesin loader activity"/>
    <property type="evidence" value="ECO:0007669"/>
    <property type="project" value="InterPro"/>
</dbReference>
<evidence type="ECO:0000259" key="2">
    <source>
        <dbReference type="Pfam" id="PF12830"/>
    </source>
</evidence>
<dbReference type="InterPro" id="IPR024986">
    <property type="entry name" value="Nipped-B_C"/>
</dbReference>
<protein>
    <recommendedName>
        <fullName evidence="1">Sister chromatid cohesion protein</fullName>
    </recommendedName>
</protein>
<keyword evidence="1" id="KW-0131">Cell cycle</keyword>
<dbReference type="GO" id="GO:0140588">
    <property type="term" value="P:chromatin looping"/>
    <property type="evidence" value="ECO:0007669"/>
    <property type="project" value="InterPro"/>
</dbReference>
<organism evidence="3 4">
    <name type="scientific">Metschnikowia bicuspidata</name>
    <dbReference type="NCBI Taxonomy" id="27322"/>
    <lineage>
        <taxon>Eukaryota</taxon>
        <taxon>Fungi</taxon>
        <taxon>Dikarya</taxon>
        <taxon>Ascomycota</taxon>
        <taxon>Saccharomycotina</taxon>
        <taxon>Pichiomycetes</taxon>
        <taxon>Metschnikowiaceae</taxon>
        <taxon>Metschnikowia</taxon>
    </lineage>
</organism>
<dbReference type="Proteomes" id="UP000268321">
    <property type="component" value="Unassembled WGS sequence"/>
</dbReference>
<accession>A0A4P9ZE02</accession>
<comment type="similarity">
    <text evidence="1">Belongs to the SCC2/Nipped-B family.</text>
</comment>
<sequence length="1492" mass="164320">MHGCDGHAVAPDISEILGTTPLLHLIPKQELAPLVAYGDVSLQQPQLTEHLPDASKEFLDALFAKLSEGQEYEAYAPAFAGFVREIGAYKDPAKENIRFKRPAVAAASRNMPVAGPRLFYSDILDSIAPVPECDLVDTDNKCSEEPPLQLDVADVAEIPEDADDEKVKKHVQHYQKAFRALLSTPGPQNVRRIERVPRTAATAPVPHLSDARIASIYAIVDEFHDDDAQPVDASPAAIADLARNTISVLRSDAATDFDVDVLLRVQALCLRHMLPHRHVAETPVQQLHSSLHACLTLLHTLSGQHDDRRLYVESHLDAAVSFLAAVVRDVVHGRHLSLLPRLCDCLAMLDVQVALNLGNDQFLGQIEGIVLALVFADGADLDDLRSTATSLLVDIFRSAPSQRSFIFNELLAELQQAARDKCVFPFVWLSNGTSVLSYAVLLVKLAEAYDASHLMKPVHVYLLQKHKGGADNALYQLRLLVINSVVAAGADCNAVFVQLADFVLQNIETPESNMKRVFVALFDDLVHMCLLPEWPGAAVVVYAVVTRLAAALQESAVPRLAESYVLETLGQVGLAALRLVTRHPRVSACDHTVTEEQLAEARNLHYQSLAAIETAVGTQRVNLKYAFRIQRSLLFFCRLVSDIQTHQSFSVFYQIDANTSVGSVLQSVFRIVDEYLDIVGDGSVPAGLKTLALDENPRNLHEAMLLSETFTTLYHRFLSVLELSLLSPKAQLAAKAIRLLSLLIETNPAILLVAGINSSISSLLQDGSPLSRDAVIDLVSKYMFTSPELVTRYYPLVGSCSSDSSVLIRKRVVRLMRRLFLESFVPAVRLYASLKILKRLDDRELSVVQLAKKVLHAIWLDDADPARLAPLVCSAVAVTHLARLFQGYLRELLSQPDCQRYTDIFKAVAGILVNDVLLGIDSSVSVHVVDRLRAVCVLAEVDGTLVSQTDLLTLTPYMGAADPAHTLYILKVMRLVLPTCRALRPDFVLSTHGFLLEQLTKMRAQDLEDAVAVLWTLSRDTSAAAKLLRAAISSLRLLLTLQQKPTDDAQQRLNVVRLISLVSCFGSVCDFESSRAAFVKHGVPVHLQESVAGMFGRILLETLEKQVSAAVRVATVIALLAVARVHPALFALASFLLVLDHELGSGSRNMKLAIVGGLMAFLHRQDEEAKKKAGLRTLSTRDTTFDASEPTHAVYDEICSSIAQRYLAGVQALALACPDAEAPVHFLQLVLRLGLANPKLCAPTIIALEASTNRRVNKIATALHTAMFEKHESLADRSYVEAFRLAVPYVKKMTRGQMHQEPMFLRNVYRVVSGTYGARKTLVVSLCRLFEFDFRPNLGAALNTRDETVYFALNLVHVNFGSMEEVCLVLYALNRAVMTTGLDLSDRVTRTISSDSEGILVENLQTLFVYCQAMLALIQLRHVLAAMYNIRPAVMETFRPNKSDLDLRQQSRTFKKIDFPISTLDLDVSLSAPAKFGPLFTRLVEAVAGYCV</sequence>
<dbReference type="GO" id="GO:0003682">
    <property type="term" value="F:chromatin binding"/>
    <property type="evidence" value="ECO:0007669"/>
    <property type="project" value="TreeGrafter"/>
</dbReference>
<keyword evidence="1" id="KW-0539">Nucleus</keyword>
<keyword evidence="1" id="KW-0677">Repeat</keyword>
<comment type="subcellular location">
    <subcellularLocation>
        <location evidence="1">Nucleus</location>
    </subcellularLocation>
</comment>
<dbReference type="Pfam" id="PF12830">
    <property type="entry name" value="Nipped-B_C"/>
    <property type="match status" value="1"/>
</dbReference>
<dbReference type="EMBL" id="ML004460">
    <property type="protein sequence ID" value="RKP30381.1"/>
    <property type="molecule type" value="Genomic_DNA"/>
</dbReference>
<dbReference type="GO" id="GO:0090694">
    <property type="term" value="C:Scc2-Scc4 cohesin loading complex"/>
    <property type="evidence" value="ECO:0007669"/>
    <property type="project" value="TreeGrafter"/>
</dbReference>
<dbReference type="PANTHER" id="PTHR21704">
    <property type="entry name" value="NIPPED-B-LIKE PROTEIN DELANGIN SCC2-RELATED"/>
    <property type="match status" value="1"/>
</dbReference>
<evidence type="ECO:0000313" key="4">
    <source>
        <dbReference type="Proteomes" id="UP000268321"/>
    </source>
</evidence>